<evidence type="ECO:0000313" key="2">
    <source>
        <dbReference type="Proteomes" id="UP001595530"/>
    </source>
</evidence>
<accession>A0ABV7F5W5</accession>
<dbReference type="EMBL" id="JBHRTP010000074">
    <property type="protein sequence ID" value="MFC3110347.1"/>
    <property type="molecule type" value="Genomic_DNA"/>
</dbReference>
<protein>
    <submittedName>
        <fullName evidence="1">Uncharacterized protein</fullName>
    </submittedName>
</protein>
<gene>
    <name evidence="1" type="ORF">ACFOFO_20670</name>
</gene>
<name>A0ABV7F5W5_9BURK</name>
<sequence>MTVLVYKNTKTTIPAWVSTIHVQNPRGVAYETPTHFVHLYGHGEGLWILSTGLVATEKKVGSLRDWVERVFGAEDVKSSVRPEGLTVRGVWRPGLYYFEETAQGLGISEQEQRSAEQALRLLVERFDELLLYIEPDAHGLKAYSHKTRELLILACTELENTWKHYMRIAGVTSLGNQFNTNDYVKLLGPLFLAEYEIRLRPYSSLPTLTPFSTWNPSAPTQSLAWYDAYNKTKHDRDQHFDKATLENCIAAVAANVVMFAVRFGPVTLYESRGTLATLVNHLFGIELRNCAPETFYTPLLAVPSGTRDDLICGGRKDWVQPWAIQPLVL</sequence>
<dbReference type="Proteomes" id="UP001595530">
    <property type="component" value="Unassembled WGS sequence"/>
</dbReference>
<proteinExistence type="predicted"/>
<dbReference type="RefSeq" id="WP_390329743.1">
    <property type="nucleotide sequence ID" value="NZ_JBHRTP010000074.1"/>
</dbReference>
<organism evidence="1 2">
    <name type="scientific">Undibacterium arcticum</name>
    <dbReference type="NCBI Taxonomy" id="1762892"/>
    <lineage>
        <taxon>Bacteria</taxon>
        <taxon>Pseudomonadati</taxon>
        <taxon>Pseudomonadota</taxon>
        <taxon>Betaproteobacteria</taxon>
        <taxon>Burkholderiales</taxon>
        <taxon>Oxalobacteraceae</taxon>
        <taxon>Undibacterium</taxon>
    </lineage>
</organism>
<comment type="caution">
    <text evidence="1">The sequence shown here is derived from an EMBL/GenBank/DDBJ whole genome shotgun (WGS) entry which is preliminary data.</text>
</comment>
<reference evidence="2" key="1">
    <citation type="journal article" date="2019" name="Int. J. Syst. Evol. Microbiol.">
        <title>The Global Catalogue of Microorganisms (GCM) 10K type strain sequencing project: providing services to taxonomists for standard genome sequencing and annotation.</title>
        <authorList>
            <consortium name="The Broad Institute Genomics Platform"/>
            <consortium name="The Broad Institute Genome Sequencing Center for Infectious Disease"/>
            <person name="Wu L."/>
            <person name="Ma J."/>
        </authorList>
    </citation>
    <scope>NUCLEOTIDE SEQUENCE [LARGE SCALE GENOMIC DNA]</scope>
    <source>
        <strain evidence="2">KCTC 42986</strain>
    </source>
</reference>
<evidence type="ECO:0000313" key="1">
    <source>
        <dbReference type="EMBL" id="MFC3110347.1"/>
    </source>
</evidence>
<keyword evidence="2" id="KW-1185">Reference proteome</keyword>